<protein>
    <submittedName>
        <fullName evidence="2">Uncharacterized protein</fullName>
    </submittedName>
</protein>
<gene>
    <name evidence="3" type="ORF">DY000_02033885</name>
    <name evidence="2" type="ORF">F2Q70_00027482</name>
</gene>
<dbReference type="EMBL" id="QGKV02000649">
    <property type="protein sequence ID" value="KAF3581546.1"/>
    <property type="molecule type" value="Genomic_DNA"/>
</dbReference>
<name>A0A8S9LAD8_BRACR</name>
<evidence type="ECO:0000313" key="2">
    <source>
        <dbReference type="EMBL" id="KAF2603001.1"/>
    </source>
</evidence>
<evidence type="ECO:0000313" key="4">
    <source>
        <dbReference type="Proteomes" id="UP000266723"/>
    </source>
</evidence>
<feature type="compositionally biased region" description="Low complexity" evidence="1">
    <location>
        <begin position="135"/>
        <end position="147"/>
    </location>
</feature>
<evidence type="ECO:0000313" key="3">
    <source>
        <dbReference type="EMBL" id="KAF3581546.1"/>
    </source>
</evidence>
<reference evidence="3 4" key="3">
    <citation type="journal article" date="2020" name="BMC Genomics">
        <title>Intraspecific diversification of the crop wild relative Brassica cretica Lam. using demographic model selection.</title>
        <authorList>
            <person name="Kioukis A."/>
            <person name="Michalopoulou V.A."/>
            <person name="Briers L."/>
            <person name="Pirintsos S."/>
            <person name="Studholme D.J."/>
            <person name="Pavlidis P."/>
            <person name="Sarris P.F."/>
        </authorList>
    </citation>
    <scope>NUCLEOTIDE SEQUENCE [LARGE SCALE GENOMIC DNA]</scope>
    <source>
        <strain evidence="4">cv. PFS-1207/04</strain>
        <strain evidence="3">PFS-1207/04</strain>
    </source>
</reference>
<reference evidence="3" key="2">
    <citation type="submission" date="2019-12" db="EMBL/GenBank/DDBJ databases">
        <authorList>
            <person name="Studholme D.J."/>
            <person name="Sarris P."/>
        </authorList>
    </citation>
    <scope>NUCLEOTIDE SEQUENCE</scope>
    <source>
        <strain evidence="3">PFS-1207/04</strain>
        <tissue evidence="3">Leaf</tissue>
    </source>
</reference>
<dbReference type="EMBL" id="QGKY02000094">
    <property type="protein sequence ID" value="KAF2603001.1"/>
    <property type="molecule type" value="Genomic_DNA"/>
</dbReference>
<evidence type="ECO:0000256" key="1">
    <source>
        <dbReference type="SAM" id="MobiDB-lite"/>
    </source>
</evidence>
<proteinExistence type="predicted"/>
<feature type="region of interest" description="Disordered" evidence="1">
    <location>
        <begin position="107"/>
        <end position="156"/>
    </location>
</feature>
<comment type="caution">
    <text evidence="2">The sequence shown here is derived from an EMBL/GenBank/DDBJ whole genome shotgun (WGS) entry which is preliminary data.</text>
</comment>
<sequence>MILISRGGVILPALNAARNCSALSQLLSVCDAVMPSEFSVIMWSWQSRMILLKAVSYVCFDGLMARLHNLRASEASQMLAEGVNPEDSKVPPFIIDMEGKSFTFQVREGTDGDDADLPDGSPVPVESEAGDDSSDAAVSADANPANDATRKRTRASTKAVKKARVVSNGIPVLVVSNFRV</sequence>
<keyword evidence="4" id="KW-1185">Reference proteome</keyword>
<reference evidence="2" key="1">
    <citation type="submission" date="2019-12" db="EMBL/GenBank/DDBJ databases">
        <title>Genome sequencing and annotation of Brassica cretica.</title>
        <authorList>
            <person name="Studholme D.J."/>
            <person name="Sarris P.F."/>
        </authorList>
    </citation>
    <scope>NUCLEOTIDE SEQUENCE</scope>
    <source>
        <strain evidence="2">PFS-102/07</strain>
        <tissue evidence="2">Leaf</tissue>
    </source>
</reference>
<accession>A0A8S9LAD8</accession>
<organism evidence="2">
    <name type="scientific">Brassica cretica</name>
    <name type="common">Mustard</name>
    <dbReference type="NCBI Taxonomy" id="69181"/>
    <lineage>
        <taxon>Eukaryota</taxon>
        <taxon>Viridiplantae</taxon>
        <taxon>Streptophyta</taxon>
        <taxon>Embryophyta</taxon>
        <taxon>Tracheophyta</taxon>
        <taxon>Spermatophyta</taxon>
        <taxon>Magnoliopsida</taxon>
        <taxon>eudicotyledons</taxon>
        <taxon>Gunneridae</taxon>
        <taxon>Pentapetalae</taxon>
        <taxon>rosids</taxon>
        <taxon>malvids</taxon>
        <taxon>Brassicales</taxon>
        <taxon>Brassicaceae</taxon>
        <taxon>Brassiceae</taxon>
        <taxon>Brassica</taxon>
    </lineage>
</organism>
<dbReference type="Proteomes" id="UP000266723">
    <property type="component" value="Unassembled WGS sequence"/>
</dbReference>
<dbReference type="AlphaFoldDB" id="A0A8S9LAD8"/>